<evidence type="ECO:0000256" key="2">
    <source>
        <dbReference type="SAM" id="SignalP"/>
    </source>
</evidence>
<accession>A0ABS0DFL9</accession>
<sequence>MSFRRLLTMVAAALLTGIAFAVPAAADASIRSTAAVTGMTSGRLGPTLTALVGLIGVISGGLALTRSGGRPAAAVVASVAGSISVVLGGLFAATADGGPGTGNGILGAAIAVVLGLIATILGGCALARARRAG</sequence>
<evidence type="ECO:0000313" key="3">
    <source>
        <dbReference type="EMBL" id="MBF6355483.1"/>
    </source>
</evidence>
<keyword evidence="4" id="KW-1185">Reference proteome</keyword>
<dbReference type="Pfam" id="PF19733">
    <property type="entry name" value="DUF6223"/>
    <property type="match status" value="1"/>
</dbReference>
<dbReference type="EMBL" id="JADLQN010000001">
    <property type="protein sequence ID" value="MBF6355483.1"/>
    <property type="molecule type" value="Genomic_DNA"/>
</dbReference>
<comment type="caution">
    <text evidence="3">The sequence shown here is derived from an EMBL/GenBank/DDBJ whole genome shotgun (WGS) entry which is preliminary data.</text>
</comment>
<name>A0ABS0DFL9_9NOCA</name>
<gene>
    <name evidence="3" type="ORF">IU449_13175</name>
</gene>
<dbReference type="InterPro" id="IPR045770">
    <property type="entry name" value="DUF6223"/>
</dbReference>
<feature type="transmembrane region" description="Helical" evidence="1">
    <location>
        <begin position="105"/>
        <end position="127"/>
    </location>
</feature>
<reference evidence="3 4" key="1">
    <citation type="submission" date="2020-10" db="EMBL/GenBank/DDBJ databases">
        <title>Identification of Nocardia species via Next-generation sequencing and recognition of intraspecies genetic diversity.</title>
        <authorList>
            <person name="Li P."/>
            <person name="Li P."/>
            <person name="Lu B."/>
        </authorList>
    </citation>
    <scope>NUCLEOTIDE SEQUENCE [LARGE SCALE GENOMIC DNA]</scope>
    <source>
        <strain evidence="3 4">BJ06-0143</strain>
    </source>
</reference>
<evidence type="ECO:0000313" key="4">
    <source>
        <dbReference type="Proteomes" id="UP000707731"/>
    </source>
</evidence>
<feature type="transmembrane region" description="Helical" evidence="1">
    <location>
        <begin position="72"/>
        <end position="93"/>
    </location>
</feature>
<feature type="signal peptide" evidence="2">
    <location>
        <begin position="1"/>
        <end position="21"/>
    </location>
</feature>
<keyword evidence="1" id="KW-1133">Transmembrane helix</keyword>
<keyword evidence="2" id="KW-0732">Signal</keyword>
<organism evidence="3 4">
    <name type="scientific">Nocardia higoensis</name>
    <dbReference type="NCBI Taxonomy" id="228599"/>
    <lineage>
        <taxon>Bacteria</taxon>
        <taxon>Bacillati</taxon>
        <taxon>Actinomycetota</taxon>
        <taxon>Actinomycetes</taxon>
        <taxon>Mycobacteriales</taxon>
        <taxon>Nocardiaceae</taxon>
        <taxon>Nocardia</taxon>
    </lineage>
</organism>
<keyword evidence="1" id="KW-0812">Transmembrane</keyword>
<protein>
    <recommendedName>
        <fullName evidence="5">Tryptophan-associated transmembrane protein</fullName>
    </recommendedName>
</protein>
<feature type="chain" id="PRO_5046462956" description="Tryptophan-associated transmembrane protein" evidence="2">
    <location>
        <begin position="22"/>
        <end position="133"/>
    </location>
</feature>
<feature type="transmembrane region" description="Helical" evidence="1">
    <location>
        <begin position="44"/>
        <end position="65"/>
    </location>
</feature>
<evidence type="ECO:0008006" key="5">
    <source>
        <dbReference type="Google" id="ProtNLM"/>
    </source>
</evidence>
<dbReference type="Proteomes" id="UP000707731">
    <property type="component" value="Unassembled WGS sequence"/>
</dbReference>
<proteinExistence type="predicted"/>
<dbReference type="RefSeq" id="WP_195002063.1">
    <property type="nucleotide sequence ID" value="NZ_JADLQN010000001.1"/>
</dbReference>
<keyword evidence="1" id="KW-0472">Membrane</keyword>
<evidence type="ECO:0000256" key="1">
    <source>
        <dbReference type="SAM" id="Phobius"/>
    </source>
</evidence>